<dbReference type="Pfam" id="PF14454">
    <property type="entry name" value="Prok_Ub"/>
    <property type="match status" value="1"/>
</dbReference>
<keyword evidence="2" id="KW-1185">Reference proteome</keyword>
<reference evidence="2" key="1">
    <citation type="submission" date="2016-10" db="EMBL/GenBank/DDBJ databases">
        <authorList>
            <person name="Varghese N."/>
            <person name="Submissions S."/>
        </authorList>
    </citation>
    <scope>NUCLEOTIDE SEQUENCE [LARGE SCALE GENOMIC DNA]</scope>
    <source>
        <strain evidence="2">DSM 9751</strain>
    </source>
</reference>
<dbReference type="EMBL" id="FNTJ01000003">
    <property type="protein sequence ID" value="SED33438.1"/>
    <property type="molecule type" value="Genomic_DNA"/>
</dbReference>
<evidence type="ECO:0000313" key="2">
    <source>
        <dbReference type="Proteomes" id="UP000198982"/>
    </source>
</evidence>
<dbReference type="RefSeq" id="WP_092320798.1">
    <property type="nucleotide sequence ID" value="NZ_FNTJ01000003.1"/>
</dbReference>
<gene>
    <name evidence="1" type="ORF">SAMN05216178_6827</name>
</gene>
<evidence type="ECO:0000313" key="1">
    <source>
        <dbReference type="EMBL" id="SED33438.1"/>
    </source>
</evidence>
<dbReference type="InterPro" id="IPR032866">
    <property type="entry name" value="Prok_Ub"/>
</dbReference>
<protein>
    <submittedName>
        <fullName evidence="1">PRTRC system protein C</fullName>
    </submittedName>
</protein>
<organism evidence="1 2">
    <name type="scientific">Pseudomonas saponiphila</name>
    <dbReference type="NCBI Taxonomy" id="556534"/>
    <lineage>
        <taxon>Bacteria</taxon>
        <taxon>Pseudomonadati</taxon>
        <taxon>Pseudomonadota</taxon>
        <taxon>Gammaproteobacteria</taxon>
        <taxon>Pseudomonadales</taxon>
        <taxon>Pseudomonadaceae</taxon>
        <taxon>Pseudomonas</taxon>
    </lineage>
</organism>
<dbReference type="InterPro" id="IPR022289">
    <property type="entry name" value="PRTRC_protein-C"/>
</dbReference>
<proteinExistence type="predicted"/>
<name>A0A1H4ZUT8_9PSED</name>
<sequence length="70" mass="7594">MTAVVLTLARVFRYDGIDLPDPDPTASPEEVLAHYSQQYPRLAGGKVIDPVVEGDKLVYEMRAGGFGDKG</sequence>
<dbReference type="NCBIfam" id="TIGR03738">
    <property type="entry name" value="PRTRC_C"/>
    <property type="match status" value="1"/>
</dbReference>
<dbReference type="Proteomes" id="UP000198982">
    <property type="component" value="Unassembled WGS sequence"/>
</dbReference>
<dbReference type="AlphaFoldDB" id="A0A1H4ZUT8"/>
<accession>A0A1H4ZUT8</accession>